<dbReference type="AlphaFoldDB" id="A0A4Y1WU07"/>
<dbReference type="InterPro" id="IPR026349">
    <property type="entry name" value="CHP04255"/>
</dbReference>
<gene>
    <name evidence="1" type="ORF">A5CBH24_10620</name>
</gene>
<keyword evidence="2" id="KW-1185">Reference proteome</keyword>
<dbReference type="KEGG" id="acou:A5CBH24_10620"/>
<dbReference type="NCBIfam" id="TIGR04255">
    <property type="entry name" value="sporadTIGR04255"/>
    <property type="match status" value="1"/>
</dbReference>
<sequence length="243" mass="27712">MKLPKTILPCPIVESTLEIRFQTNLPPDTMVGFVYSLFQSKDSEVQLTALPISQIPAEIRRQDPNLKYKPTHRLHTKEYDALVGSNVVVLTIPGKYVGWNKFKSNITDFIQTIQSNIIGKIEYIGLRYLNFFAFDIFDRIKLNVGGDNFSRGFPSVFKSEYKKDYCTNVLQITNGVHLQNPQMNIDADGSLIDITVVLVNNHLTDVNFENIVERIDSAHLEAKTVFFSLLSDDYLNELGPQYE</sequence>
<dbReference type="OrthoDB" id="1123441at2"/>
<protein>
    <recommendedName>
        <fullName evidence="3">TIGR04255 family protein</fullName>
    </recommendedName>
</protein>
<dbReference type="GeneID" id="78341779"/>
<organism evidence="1 2">
    <name type="scientific">Alistipes communis</name>
    <dbReference type="NCBI Taxonomy" id="2585118"/>
    <lineage>
        <taxon>Bacteria</taxon>
        <taxon>Pseudomonadati</taxon>
        <taxon>Bacteroidota</taxon>
        <taxon>Bacteroidia</taxon>
        <taxon>Bacteroidales</taxon>
        <taxon>Rikenellaceae</taxon>
        <taxon>Alistipes</taxon>
    </lineage>
</organism>
<accession>A0A4Y1WU07</accession>
<proteinExistence type="predicted"/>
<reference evidence="2" key="1">
    <citation type="submission" date="2019-06" db="EMBL/GenBank/DDBJ databases">
        <title>Alistipes onderdonkii subsp. vulgaris subsp. nov., Alistipes dispar sp. nov. and Alistipes communis sp. nov., isolated from human faeces, and creation of Alistipes onderdonkii subsp. onderdonkii subsp. nov.</title>
        <authorList>
            <person name="Sakamoto M."/>
            <person name="Ikeyama N."/>
            <person name="Ogata Y."/>
            <person name="Suda W."/>
            <person name="Iino T."/>
            <person name="Hattori M."/>
            <person name="Ohkuma M."/>
        </authorList>
    </citation>
    <scope>NUCLEOTIDE SEQUENCE [LARGE SCALE GENOMIC DNA]</scope>
    <source>
        <strain evidence="2">5CBH24</strain>
    </source>
</reference>
<dbReference type="RefSeq" id="WP_141412413.1">
    <property type="nucleotide sequence ID" value="NZ_AP019735.1"/>
</dbReference>
<dbReference type="Proteomes" id="UP000318946">
    <property type="component" value="Chromosome"/>
</dbReference>
<dbReference type="EMBL" id="AP019735">
    <property type="protein sequence ID" value="BBL03749.1"/>
    <property type="molecule type" value="Genomic_DNA"/>
</dbReference>
<evidence type="ECO:0000313" key="1">
    <source>
        <dbReference type="EMBL" id="BBL03749.1"/>
    </source>
</evidence>
<name>A0A4Y1WU07_9BACT</name>
<evidence type="ECO:0000313" key="2">
    <source>
        <dbReference type="Proteomes" id="UP000318946"/>
    </source>
</evidence>
<evidence type="ECO:0008006" key="3">
    <source>
        <dbReference type="Google" id="ProtNLM"/>
    </source>
</evidence>